<reference evidence="1" key="1">
    <citation type="submission" date="2014-09" db="EMBL/GenBank/DDBJ databases">
        <authorList>
            <person name="Magalhaes I.L.F."/>
            <person name="Oliveira U."/>
            <person name="Santos F.R."/>
            <person name="Vidigal T.H.D.A."/>
            <person name="Brescovit A.D."/>
            <person name="Santos A.J."/>
        </authorList>
    </citation>
    <scope>NUCLEOTIDE SEQUENCE</scope>
    <source>
        <tissue evidence="1">Shoot tissue taken approximately 20 cm above the soil surface</tissue>
    </source>
</reference>
<dbReference type="EMBL" id="GBRH01216222">
    <property type="protein sequence ID" value="JAD81673.1"/>
    <property type="molecule type" value="Transcribed_RNA"/>
</dbReference>
<sequence length="45" mass="4995">MLKALPPSRIVTATEQNCCSEIIRSMIGVISADEIILQYSGWEAR</sequence>
<dbReference type="AlphaFoldDB" id="A0A0A9D4R4"/>
<reference evidence="1" key="2">
    <citation type="journal article" date="2015" name="Data Brief">
        <title>Shoot transcriptome of the giant reed, Arundo donax.</title>
        <authorList>
            <person name="Barrero R.A."/>
            <person name="Guerrero F.D."/>
            <person name="Moolhuijzen P."/>
            <person name="Goolsby J.A."/>
            <person name="Tidwell J."/>
            <person name="Bellgard S.E."/>
            <person name="Bellgard M.I."/>
        </authorList>
    </citation>
    <scope>NUCLEOTIDE SEQUENCE</scope>
    <source>
        <tissue evidence="1">Shoot tissue taken approximately 20 cm above the soil surface</tissue>
    </source>
</reference>
<accession>A0A0A9D4R4</accession>
<name>A0A0A9D4R4_ARUDO</name>
<proteinExistence type="predicted"/>
<organism evidence="1">
    <name type="scientific">Arundo donax</name>
    <name type="common">Giant reed</name>
    <name type="synonym">Donax arundinaceus</name>
    <dbReference type="NCBI Taxonomy" id="35708"/>
    <lineage>
        <taxon>Eukaryota</taxon>
        <taxon>Viridiplantae</taxon>
        <taxon>Streptophyta</taxon>
        <taxon>Embryophyta</taxon>
        <taxon>Tracheophyta</taxon>
        <taxon>Spermatophyta</taxon>
        <taxon>Magnoliopsida</taxon>
        <taxon>Liliopsida</taxon>
        <taxon>Poales</taxon>
        <taxon>Poaceae</taxon>
        <taxon>PACMAD clade</taxon>
        <taxon>Arundinoideae</taxon>
        <taxon>Arundineae</taxon>
        <taxon>Arundo</taxon>
    </lineage>
</organism>
<evidence type="ECO:0000313" key="1">
    <source>
        <dbReference type="EMBL" id="JAD81673.1"/>
    </source>
</evidence>
<protein>
    <submittedName>
        <fullName evidence="1">Uncharacterized protein</fullName>
    </submittedName>
</protein>